<dbReference type="InParanoid" id="A0A2H3DWB7"/>
<reference evidence="2" key="1">
    <citation type="journal article" date="2017" name="Nat. Ecol. Evol.">
        <title>Genome expansion and lineage-specific genetic innovations in the forest pathogenic fungi Armillaria.</title>
        <authorList>
            <person name="Sipos G."/>
            <person name="Prasanna A.N."/>
            <person name="Walter M.C."/>
            <person name="O'Connor E."/>
            <person name="Balint B."/>
            <person name="Krizsan K."/>
            <person name="Kiss B."/>
            <person name="Hess J."/>
            <person name="Varga T."/>
            <person name="Slot J."/>
            <person name="Riley R."/>
            <person name="Boka B."/>
            <person name="Rigling D."/>
            <person name="Barry K."/>
            <person name="Lee J."/>
            <person name="Mihaltcheva S."/>
            <person name="LaButti K."/>
            <person name="Lipzen A."/>
            <person name="Waldron R."/>
            <person name="Moloney N.M."/>
            <person name="Sperisen C."/>
            <person name="Kredics L."/>
            <person name="Vagvoelgyi C."/>
            <person name="Patrignani A."/>
            <person name="Fitzpatrick D."/>
            <person name="Nagy I."/>
            <person name="Doyle S."/>
            <person name="Anderson J.B."/>
            <person name="Grigoriev I.V."/>
            <person name="Gueldener U."/>
            <person name="Muensterkoetter M."/>
            <person name="Nagy L.G."/>
        </authorList>
    </citation>
    <scope>NUCLEOTIDE SEQUENCE [LARGE SCALE GENOMIC DNA]</scope>
    <source>
        <strain evidence="2">Ar21-2</strain>
    </source>
</reference>
<gene>
    <name evidence="1" type="ORF">ARMGADRAFT_1062883</name>
</gene>
<proteinExistence type="predicted"/>
<dbReference type="OrthoDB" id="3009558at2759"/>
<dbReference type="AlphaFoldDB" id="A0A2H3DWB7"/>
<keyword evidence="2" id="KW-1185">Reference proteome</keyword>
<dbReference type="EMBL" id="KZ293656">
    <property type="protein sequence ID" value="PBK93397.1"/>
    <property type="molecule type" value="Genomic_DNA"/>
</dbReference>
<protein>
    <submittedName>
        <fullName evidence="1">Uncharacterized protein</fullName>
    </submittedName>
</protein>
<name>A0A2H3DWB7_ARMGA</name>
<evidence type="ECO:0000313" key="2">
    <source>
        <dbReference type="Proteomes" id="UP000217790"/>
    </source>
</evidence>
<evidence type="ECO:0000313" key="1">
    <source>
        <dbReference type="EMBL" id="PBK93397.1"/>
    </source>
</evidence>
<accession>A0A2H3DWB7</accession>
<organism evidence="1 2">
    <name type="scientific">Armillaria gallica</name>
    <name type="common">Bulbous honey fungus</name>
    <name type="synonym">Armillaria bulbosa</name>
    <dbReference type="NCBI Taxonomy" id="47427"/>
    <lineage>
        <taxon>Eukaryota</taxon>
        <taxon>Fungi</taxon>
        <taxon>Dikarya</taxon>
        <taxon>Basidiomycota</taxon>
        <taxon>Agaricomycotina</taxon>
        <taxon>Agaricomycetes</taxon>
        <taxon>Agaricomycetidae</taxon>
        <taxon>Agaricales</taxon>
        <taxon>Marasmiineae</taxon>
        <taxon>Physalacriaceae</taxon>
        <taxon>Armillaria</taxon>
    </lineage>
</organism>
<dbReference type="OMA" id="VSHPQYG"/>
<sequence length="360" mass="40344">MSRSGSYLTNDWPLIPRLPEKADETKRYIAQNIQQVTDENVRYIRSYHPAFEDTDLVFVYCNPSSLRESVWIVHPAFARSNAFLLENLFVAGREVHPFDHIPPETGQLALLSGHYRPIDDPLVRTTLNPRVPLSDDDISIIRKQWPSIIGVRMYVCGAIGLLLHQWEDINEVKITSGWSTGIGGLRAQIECVQNYEPFVGTAPFSHRVNADLSCNDALPAPTLPPGLPVITGFEPTFDAVLRPGCLLFVASYCLEDMVPVQVLGTQYTWEPNSEPSDIFRSLLWRSSNENDVMGSVLCLGSPGAHETRVVAFQNFEVDMLHEQGAVPLAKDQRRFLRYKGGFALPKEVLESQVVTPQPEA</sequence>
<dbReference type="Proteomes" id="UP000217790">
    <property type="component" value="Unassembled WGS sequence"/>
</dbReference>
<dbReference type="STRING" id="47427.A0A2H3DWB7"/>